<dbReference type="Gene3D" id="1.25.40.10">
    <property type="entry name" value="Tetratricopeptide repeat domain"/>
    <property type="match status" value="1"/>
</dbReference>
<reference evidence="4" key="1">
    <citation type="submission" date="2023-07" db="EMBL/GenBank/DDBJ databases">
        <authorList>
            <consortium name="AG Swart"/>
            <person name="Singh M."/>
            <person name="Singh A."/>
            <person name="Seah K."/>
            <person name="Emmerich C."/>
        </authorList>
    </citation>
    <scope>NUCLEOTIDE SEQUENCE</scope>
    <source>
        <strain evidence="4">DP1</strain>
    </source>
</reference>
<evidence type="ECO:0000256" key="2">
    <source>
        <dbReference type="ARBA" id="ARBA00022803"/>
    </source>
</evidence>
<protein>
    <submittedName>
        <fullName evidence="4">Uncharacterized protein</fullName>
    </submittedName>
</protein>
<dbReference type="GO" id="GO:0072380">
    <property type="term" value="C:TRC complex"/>
    <property type="evidence" value="ECO:0007669"/>
    <property type="project" value="TreeGrafter"/>
</dbReference>
<comment type="caution">
    <text evidence="4">The sequence shown here is derived from an EMBL/GenBank/DDBJ whole genome shotgun (WGS) entry which is preliminary data.</text>
</comment>
<accession>A0AAD1UEX5</accession>
<evidence type="ECO:0000256" key="3">
    <source>
        <dbReference type="SAM" id="MobiDB-lite"/>
    </source>
</evidence>
<dbReference type="SMART" id="SM00028">
    <property type="entry name" value="TPR"/>
    <property type="match status" value="3"/>
</dbReference>
<feature type="compositionally biased region" description="Polar residues" evidence="3">
    <location>
        <begin position="1"/>
        <end position="11"/>
    </location>
</feature>
<dbReference type="AlphaFoldDB" id="A0AAD1UEX5"/>
<evidence type="ECO:0000313" key="4">
    <source>
        <dbReference type="EMBL" id="CAI2368033.1"/>
    </source>
</evidence>
<name>A0AAD1UEX5_EUPCR</name>
<feature type="region of interest" description="Disordered" evidence="3">
    <location>
        <begin position="1"/>
        <end position="46"/>
    </location>
</feature>
<keyword evidence="1" id="KW-0677">Repeat</keyword>
<dbReference type="GO" id="GO:0060090">
    <property type="term" value="F:molecular adaptor activity"/>
    <property type="evidence" value="ECO:0007669"/>
    <property type="project" value="TreeGrafter"/>
</dbReference>
<sequence>MGNKQSGSMSNLGKKAHKKFKKTLRDMEYKKRKNKEEVQKREDANPYTLEQRKEKAEMIKTQGNDEFLKGKYELAISFYQIALKHSESSIIYSNIARCHLKIAESLPEDLSKNQLDKCIESCAQSLSLDPENIKAIIIMGDCSIKLAHHQMNSLFLEEAIEYYNKAIRVCQNKKTPINIVEINKKIINAHKEKQRLDQNLKITRLLEFKHKMAKILDDRKAKLMQNIHDYEECHELIELAKHEENLMIRIKKKIDQIEGRVMNFANQSRFKKKRD</sequence>
<evidence type="ECO:0000313" key="5">
    <source>
        <dbReference type="Proteomes" id="UP001295684"/>
    </source>
</evidence>
<dbReference type="GO" id="GO:0006620">
    <property type="term" value="P:post-translational protein targeting to endoplasmic reticulum membrane"/>
    <property type="evidence" value="ECO:0007669"/>
    <property type="project" value="TreeGrafter"/>
</dbReference>
<dbReference type="InterPro" id="IPR019734">
    <property type="entry name" value="TPR_rpt"/>
</dbReference>
<dbReference type="Proteomes" id="UP001295684">
    <property type="component" value="Unassembled WGS sequence"/>
</dbReference>
<dbReference type="SUPFAM" id="SSF48452">
    <property type="entry name" value="TPR-like"/>
    <property type="match status" value="1"/>
</dbReference>
<dbReference type="GO" id="GO:0016020">
    <property type="term" value="C:membrane"/>
    <property type="evidence" value="ECO:0007669"/>
    <property type="project" value="TreeGrafter"/>
</dbReference>
<keyword evidence="5" id="KW-1185">Reference proteome</keyword>
<dbReference type="InterPro" id="IPR011990">
    <property type="entry name" value="TPR-like_helical_dom_sf"/>
</dbReference>
<dbReference type="InterPro" id="IPR047150">
    <property type="entry name" value="SGT"/>
</dbReference>
<dbReference type="PANTHER" id="PTHR45831">
    <property type="entry name" value="LD24721P"/>
    <property type="match status" value="1"/>
</dbReference>
<gene>
    <name evidence="4" type="ORF">ECRASSUSDP1_LOCUS9322</name>
</gene>
<dbReference type="EMBL" id="CAMPGE010009160">
    <property type="protein sequence ID" value="CAI2368033.1"/>
    <property type="molecule type" value="Genomic_DNA"/>
</dbReference>
<organism evidence="4 5">
    <name type="scientific">Euplotes crassus</name>
    <dbReference type="NCBI Taxonomy" id="5936"/>
    <lineage>
        <taxon>Eukaryota</taxon>
        <taxon>Sar</taxon>
        <taxon>Alveolata</taxon>
        <taxon>Ciliophora</taxon>
        <taxon>Intramacronucleata</taxon>
        <taxon>Spirotrichea</taxon>
        <taxon>Hypotrichia</taxon>
        <taxon>Euplotida</taxon>
        <taxon>Euplotidae</taxon>
        <taxon>Moneuplotes</taxon>
    </lineage>
</organism>
<evidence type="ECO:0000256" key="1">
    <source>
        <dbReference type="ARBA" id="ARBA00022737"/>
    </source>
</evidence>
<keyword evidence="2" id="KW-0802">TPR repeat</keyword>
<proteinExistence type="predicted"/>
<dbReference type="PANTHER" id="PTHR45831:SF2">
    <property type="entry name" value="LD24721P"/>
    <property type="match status" value="1"/>
</dbReference>
<feature type="compositionally biased region" description="Basic and acidic residues" evidence="3">
    <location>
        <begin position="23"/>
        <end position="46"/>
    </location>
</feature>